<reference evidence="2 3" key="1">
    <citation type="journal article" date="2013" name="Fungal Biol.">
        <title>Analysis of microsatellite markers in the genome of the plant pathogen Ceratocystis fimbriata.</title>
        <authorList>
            <person name="Simpson M.C."/>
            <person name="Wilken P.M."/>
            <person name="Coetzee M.P."/>
            <person name="Wingfield M.J."/>
            <person name="Wingfield B.D."/>
        </authorList>
    </citation>
    <scope>NUCLEOTIDE SEQUENCE [LARGE SCALE GENOMIC DNA]</scope>
    <source>
        <strain evidence="2 3">CBS 114723</strain>
    </source>
</reference>
<evidence type="ECO:0000259" key="1">
    <source>
        <dbReference type="PROSITE" id="PS50035"/>
    </source>
</evidence>
<dbReference type="SMART" id="SM00155">
    <property type="entry name" value="PLDc"/>
    <property type="match status" value="2"/>
</dbReference>
<comment type="caution">
    <text evidence="2">The sequence shown here is derived from an EMBL/GenBank/DDBJ whole genome shotgun (WGS) entry which is preliminary data.</text>
</comment>
<reference evidence="2 3" key="2">
    <citation type="journal article" date="2013" name="IMA Fungus">
        <title>IMA Genome-F 1: Ceratocystis fimbriata: Draft nuclear genome sequence for the plant pathogen, Ceratocystis fimbriata.</title>
        <authorList>
            <person name="Wilken P.M."/>
            <person name="Steenkamp E.T."/>
            <person name="Wingfield M.J."/>
            <person name="de Beer Z.W."/>
            <person name="Wingfield B.D."/>
        </authorList>
    </citation>
    <scope>NUCLEOTIDE SEQUENCE [LARGE SCALE GENOMIC DNA]</scope>
    <source>
        <strain evidence="2 3">CBS 114723</strain>
    </source>
</reference>
<dbReference type="InterPro" id="IPR025202">
    <property type="entry name" value="PLD-like_dom"/>
</dbReference>
<dbReference type="GO" id="GO:0030572">
    <property type="term" value="F:phosphatidyltransferase activity"/>
    <property type="evidence" value="ECO:0007669"/>
    <property type="project" value="UniProtKB-ARBA"/>
</dbReference>
<evidence type="ECO:0000313" key="3">
    <source>
        <dbReference type="Proteomes" id="UP000222788"/>
    </source>
</evidence>
<dbReference type="Proteomes" id="UP000222788">
    <property type="component" value="Unassembled WGS sequence"/>
</dbReference>
<dbReference type="InterPro" id="IPR001736">
    <property type="entry name" value="PLipase_D/transphosphatidylase"/>
</dbReference>
<evidence type="ECO:0000313" key="2">
    <source>
        <dbReference type="EMBL" id="PHH54944.1"/>
    </source>
</evidence>
<feature type="domain" description="PLD phosphodiesterase" evidence="1">
    <location>
        <begin position="178"/>
        <end position="205"/>
    </location>
</feature>
<dbReference type="PROSITE" id="PS50035">
    <property type="entry name" value="PLD"/>
    <property type="match status" value="2"/>
</dbReference>
<sequence length="523" mass="58203">MDAPQLPSSFLSAWSAALADQQMAQRNDFPSYHIDDPVSALVTSCQPRTITTGTGASIFKETLLPALSQARREIILVTCFWAESETLQSLRETLENMAARREAERTRWGAAQRQNPENRLRISLCFSSSGVLQKLLHPQSTRGRVYQPKEWQGLGLPSADTLSRGGIDLTVKSLFFLPFSVMHPKFLLVDRERAWMPSCNVSWESWFETCIEFEGPAVGALLAFHESVWSIHNAGDYKDTQDVDETNDHVNTRDSDHFPPPGPIEHRNSAIGAGVENMTSQYESLTLVTPAQNKFDFAPSTSCPAVILPSSHHINPHFRLVPYTAGAPPPPTPLNVALLTLFSNAQKHIEIMTPNLTSDPAIEALLDALQRGVDVTLRTSRNMMTVEQLVTAGTTTAWKLKAMVARYRKMQTQRYHAQSSGPLSDIEGQQTSGLGKLEIYYYKSNKYALTQPGASLDEPVLAHAKVVLVDNEYMILGSGNMDRASWFTSQELGILLYMPGFSSDVWRTPLESRQECIWESGTE</sequence>
<keyword evidence="3" id="KW-1185">Reference proteome</keyword>
<gene>
    <name evidence="2" type="ORF">CFIMG_007619RA00001</name>
</gene>
<proteinExistence type="predicted"/>
<protein>
    <recommendedName>
        <fullName evidence="1">PLD phosphodiesterase domain-containing protein</fullName>
    </recommendedName>
</protein>
<dbReference type="CDD" id="cd00138">
    <property type="entry name" value="PLDc_SF"/>
    <property type="match status" value="1"/>
</dbReference>
<accession>A0A2C5XF29</accession>
<dbReference type="Pfam" id="PF13091">
    <property type="entry name" value="PLDc_2"/>
    <property type="match status" value="1"/>
</dbReference>
<dbReference type="EMBL" id="APWK03000017">
    <property type="protein sequence ID" value="PHH54944.1"/>
    <property type="molecule type" value="Genomic_DNA"/>
</dbReference>
<dbReference type="STRING" id="1035309.A0A2C5XF29"/>
<dbReference type="PANTHER" id="PTHR21248">
    <property type="entry name" value="CARDIOLIPIN SYNTHASE"/>
    <property type="match status" value="1"/>
</dbReference>
<dbReference type="AlphaFoldDB" id="A0A2C5XF29"/>
<dbReference type="OrthoDB" id="2958217at2759"/>
<dbReference type="SUPFAM" id="SSF56024">
    <property type="entry name" value="Phospholipase D/nuclease"/>
    <property type="match status" value="2"/>
</dbReference>
<name>A0A2C5XF29_9PEZI</name>
<dbReference type="GO" id="GO:0032049">
    <property type="term" value="P:cardiolipin biosynthetic process"/>
    <property type="evidence" value="ECO:0007669"/>
    <property type="project" value="UniProtKB-ARBA"/>
</dbReference>
<dbReference type="PANTHER" id="PTHR21248:SF11">
    <property type="entry name" value="PLD PHOSPHODIESTERASE DOMAIN-CONTAINING PROTEIN"/>
    <property type="match status" value="1"/>
</dbReference>
<dbReference type="Gene3D" id="3.30.870.10">
    <property type="entry name" value="Endonuclease Chain A"/>
    <property type="match status" value="2"/>
</dbReference>
<organism evidence="2 3">
    <name type="scientific">Ceratocystis fimbriata CBS 114723</name>
    <dbReference type="NCBI Taxonomy" id="1035309"/>
    <lineage>
        <taxon>Eukaryota</taxon>
        <taxon>Fungi</taxon>
        <taxon>Dikarya</taxon>
        <taxon>Ascomycota</taxon>
        <taxon>Pezizomycotina</taxon>
        <taxon>Sordariomycetes</taxon>
        <taxon>Hypocreomycetidae</taxon>
        <taxon>Microascales</taxon>
        <taxon>Ceratocystidaceae</taxon>
        <taxon>Ceratocystis</taxon>
    </lineage>
</organism>
<feature type="domain" description="PLD phosphodiesterase" evidence="1">
    <location>
        <begin position="458"/>
        <end position="485"/>
    </location>
</feature>